<proteinExistence type="predicted"/>
<dbReference type="Proteomes" id="UP000184063">
    <property type="component" value="Unassembled WGS sequence"/>
</dbReference>
<evidence type="ECO:0000313" key="1">
    <source>
        <dbReference type="EMBL" id="OJZ82756.1"/>
    </source>
</evidence>
<dbReference type="AlphaFoldDB" id="A0A1M3T7N8"/>
<organism evidence="1 2">
    <name type="scientific">Aspergillus luchuensis (strain CBS 106.47)</name>
    <dbReference type="NCBI Taxonomy" id="1137211"/>
    <lineage>
        <taxon>Eukaryota</taxon>
        <taxon>Fungi</taxon>
        <taxon>Dikarya</taxon>
        <taxon>Ascomycota</taxon>
        <taxon>Pezizomycotina</taxon>
        <taxon>Eurotiomycetes</taxon>
        <taxon>Eurotiomycetidae</taxon>
        <taxon>Eurotiales</taxon>
        <taxon>Aspergillaceae</taxon>
        <taxon>Aspergillus</taxon>
        <taxon>Aspergillus subgen. Circumdati</taxon>
    </lineage>
</organism>
<dbReference type="VEuPathDB" id="FungiDB:ASPFODRAFT_332335"/>
<accession>A0A1M3T7N8</accession>
<reference evidence="2" key="1">
    <citation type="journal article" date="2017" name="Genome Biol.">
        <title>Comparative genomics reveals high biological diversity and specific adaptations in the industrially and medically important fungal genus Aspergillus.</title>
        <authorList>
            <person name="de Vries R.P."/>
            <person name="Riley R."/>
            <person name="Wiebenga A."/>
            <person name="Aguilar-Osorio G."/>
            <person name="Amillis S."/>
            <person name="Uchima C.A."/>
            <person name="Anderluh G."/>
            <person name="Asadollahi M."/>
            <person name="Askin M."/>
            <person name="Barry K."/>
            <person name="Battaglia E."/>
            <person name="Bayram O."/>
            <person name="Benocci T."/>
            <person name="Braus-Stromeyer S.A."/>
            <person name="Caldana C."/>
            <person name="Canovas D."/>
            <person name="Cerqueira G.C."/>
            <person name="Chen F."/>
            <person name="Chen W."/>
            <person name="Choi C."/>
            <person name="Clum A."/>
            <person name="Dos Santos R.A."/>
            <person name="Damasio A.R."/>
            <person name="Diallinas G."/>
            <person name="Emri T."/>
            <person name="Fekete E."/>
            <person name="Flipphi M."/>
            <person name="Freyberg S."/>
            <person name="Gallo A."/>
            <person name="Gournas C."/>
            <person name="Habgood R."/>
            <person name="Hainaut M."/>
            <person name="Harispe M.L."/>
            <person name="Henrissat B."/>
            <person name="Hilden K.S."/>
            <person name="Hope R."/>
            <person name="Hossain A."/>
            <person name="Karabika E."/>
            <person name="Karaffa L."/>
            <person name="Karanyi Z."/>
            <person name="Krasevec N."/>
            <person name="Kuo A."/>
            <person name="Kusch H."/>
            <person name="LaButti K."/>
            <person name="Lagendijk E.L."/>
            <person name="Lapidus A."/>
            <person name="Levasseur A."/>
            <person name="Lindquist E."/>
            <person name="Lipzen A."/>
            <person name="Logrieco A.F."/>
            <person name="MacCabe A."/>
            <person name="Maekelae M.R."/>
            <person name="Malavazi I."/>
            <person name="Melin P."/>
            <person name="Meyer V."/>
            <person name="Mielnichuk N."/>
            <person name="Miskei M."/>
            <person name="Molnar A.P."/>
            <person name="Mule G."/>
            <person name="Ngan C.Y."/>
            <person name="Orejas M."/>
            <person name="Orosz E."/>
            <person name="Ouedraogo J.P."/>
            <person name="Overkamp K.M."/>
            <person name="Park H.-S."/>
            <person name="Perrone G."/>
            <person name="Piumi F."/>
            <person name="Punt P.J."/>
            <person name="Ram A.F."/>
            <person name="Ramon A."/>
            <person name="Rauscher S."/>
            <person name="Record E."/>
            <person name="Riano-Pachon D.M."/>
            <person name="Robert V."/>
            <person name="Roehrig J."/>
            <person name="Ruller R."/>
            <person name="Salamov A."/>
            <person name="Salih N.S."/>
            <person name="Samson R.A."/>
            <person name="Sandor E."/>
            <person name="Sanguinetti M."/>
            <person name="Schuetze T."/>
            <person name="Sepcic K."/>
            <person name="Shelest E."/>
            <person name="Sherlock G."/>
            <person name="Sophianopoulou V."/>
            <person name="Squina F.M."/>
            <person name="Sun H."/>
            <person name="Susca A."/>
            <person name="Todd R.B."/>
            <person name="Tsang A."/>
            <person name="Unkles S.E."/>
            <person name="van de Wiele N."/>
            <person name="van Rossen-Uffink D."/>
            <person name="Oliveira J.V."/>
            <person name="Vesth T.C."/>
            <person name="Visser J."/>
            <person name="Yu J.-H."/>
            <person name="Zhou M."/>
            <person name="Andersen M.R."/>
            <person name="Archer D.B."/>
            <person name="Baker S.E."/>
            <person name="Benoit I."/>
            <person name="Brakhage A.A."/>
            <person name="Braus G.H."/>
            <person name="Fischer R."/>
            <person name="Frisvad J.C."/>
            <person name="Goldman G.H."/>
            <person name="Houbraken J."/>
            <person name="Oakley B."/>
            <person name="Pocsi I."/>
            <person name="Scazzocchio C."/>
            <person name="Seiboth B."/>
            <person name="vanKuyk P.A."/>
            <person name="Wortman J."/>
            <person name="Dyer P.S."/>
            <person name="Grigoriev I.V."/>
        </authorList>
    </citation>
    <scope>NUCLEOTIDE SEQUENCE [LARGE SCALE GENOMIC DNA]</scope>
    <source>
        <strain evidence="2">CBS 106.47</strain>
    </source>
</reference>
<sequence>MLSQCEPALRGFADFESTEWHVAFCRSMPTRGQHIRPAHETSIAQPPNPQCVTVCIYLGAYMSCVYIHLVCSTVKDPEKA</sequence>
<evidence type="ECO:0000313" key="2">
    <source>
        <dbReference type="Proteomes" id="UP000184063"/>
    </source>
</evidence>
<name>A0A1M3T7N8_ASPLC</name>
<protein>
    <submittedName>
        <fullName evidence="1">Uncharacterized protein</fullName>
    </submittedName>
</protein>
<gene>
    <name evidence="1" type="ORF">ASPFODRAFT_332335</name>
</gene>
<dbReference type="EMBL" id="KV878247">
    <property type="protein sequence ID" value="OJZ82756.1"/>
    <property type="molecule type" value="Genomic_DNA"/>
</dbReference>